<feature type="domain" description="Thioredoxin" evidence="6">
    <location>
        <begin position="240"/>
        <end position="390"/>
    </location>
</feature>
<evidence type="ECO:0000256" key="4">
    <source>
        <dbReference type="ARBA" id="ARBA00023284"/>
    </source>
</evidence>
<dbReference type="InterPro" id="IPR050553">
    <property type="entry name" value="Thioredoxin_ResA/DsbE_sf"/>
</dbReference>
<dbReference type="GO" id="GO:0030313">
    <property type="term" value="C:cell envelope"/>
    <property type="evidence" value="ECO:0007669"/>
    <property type="project" value="UniProtKB-SubCell"/>
</dbReference>
<keyword evidence="3" id="KW-1015">Disulfide bond</keyword>
<dbReference type="GO" id="GO:0016491">
    <property type="term" value="F:oxidoreductase activity"/>
    <property type="evidence" value="ECO:0007669"/>
    <property type="project" value="InterPro"/>
</dbReference>
<evidence type="ECO:0000256" key="5">
    <source>
        <dbReference type="SAM" id="SignalP"/>
    </source>
</evidence>
<keyword evidence="8" id="KW-1185">Reference proteome</keyword>
<evidence type="ECO:0000256" key="1">
    <source>
        <dbReference type="ARBA" id="ARBA00004196"/>
    </source>
</evidence>
<protein>
    <submittedName>
        <fullName evidence="7">Peroxiredoxin</fullName>
    </submittedName>
</protein>
<dbReference type="Pfam" id="PF14289">
    <property type="entry name" value="DUF4369"/>
    <property type="match status" value="1"/>
</dbReference>
<dbReference type="Proteomes" id="UP000268007">
    <property type="component" value="Unassembled WGS sequence"/>
</dbReference>
<accession>A0A495J8S4</accession>
<comment type="subcellular location">
    <subcellularLocation>
        <location evidence="1">Cell envelope</location>
    </subcellularLocation>
</comment>
<dbReference type="PROSITE" id="PS00194">
    <property type="entry name" value="THIOREDOXIN_1"/>
    <property type="match status" value="1"/>
</dbReference>
<keyword evidence="2" id="KW-0201">Cytochrome c-type biogenesis</keyword>
<dbReference type="CDD" id="cd02966">
    <property type="entry name" value="TlpA_like_family"/>
    <property type="match status" value="1"/>
</dbReference>
<evidence type="ECO:0000256" key="3">
    <source>
        <dbReference type="ARBA" id="ARBA00023157"/>
    </source>
</evidence>
<proteinExistence type="predicted"/>
<dbReference type="RefSeq" id="WP_121200784.1">
    <property type="nucleotide sequence ID" value="NZ_RBKU01000001.1"/>
</dbReference>
<evidence type="ECO:0000313" key="7">
    <source>
        <dbReference type="EMBL" id="RKR84862.1"/>
    </source>
</evidence>
<organism evidence="7 8">
    <name type="scientific">Mucilaginibacter gracilis</name>
    <dbReference type="NCBI Taxonomy" id="423350"/>
    <lineage>
        <taxon>Bacteria</taxon>
        <taxon>Pseudomonadati</taxon>
        <taxon>Bacteroidota</taxon>
        <taxon>Sphingobacteriia</taxon>
        <taxon>Sphingobacteriales</taxon>
        <taxon>Sphingobacteriaceae</taxon>
        <taxon>Mucilaginibacter</taxon>
    </lineage>
</organism>
<dbReference type="Gene3D" id="3.40.30.10">
    <property type="entry name" value="Glutaredoxin"/>
    <property type="match status" value="1"/>
</dbReference>
<dbReference type="SUPFAM" id="SSF52833">
    <property type="entry name" value="Thioredoxin-like"/>
    <property type="match status" value="1"/>
</dbReference>
<sequence>MKKIASTVLLLLPAAAIFAQQGGAFTVKGSVNKATGQEKAFLLYNNGTTNVTDSATVVNGAFEFKGTVASPVKATLVLAHKGETFEVIRHTRKVDVTRFYAEPATIVLSAADSVAKTTVTGGANNKDNELLTAATKPFADQSQKVEAEENAVPKEKQTPELQKEYEKKYNAIDAEKKKVVAAFIKAHPKSWVSLNALQDVGGYYPEASDLEPVYNILSDELKTSTQGKYYATLIPKLKLVAIGAKAPVFAQNDKDGKAISVESFKGKYLLIDFWASWCGPCRAENPNVVKAYNQFKDKNFTILGVSLDQPTGREKWLAAIEKDGLAWTQVTDLKYWGNEAAALYGVRAIPQNFLLDPEGKIIAKNLEGTDLTNKLTEIFSGKTAVKAPAGTGK</sequence>
<dbReference type="PANTHER" id="PTHR42852:SF6">
    <property type="entry name" value="THIOL:DISULFIDE INTERCHANGE PROTEIN DSBE"/>
    <property type="match status" value="1"/>
</dbReference>
<keyword evidence="5" id="KW-0732">Signal</keyword>
<dbReference type="Pfam" id="PF00578">
    <property type="entry name" value="AhpC-TSA"/>
    <property type="match status" value="1"/>
</dbReference>
<name>A0A495J8S4_9SPHI</name>
<gene>
    <name evidence="7" type="ORF">BDD43_5115</name>
</gene>
<dbReference type="InterPro" id="IPR025380">
    <property type="entry name" value="DUF4369"/>
</dbReference>
<dbReference type="GO" id="GO:0016209">
    <property type="term" value="F:antioxidant activity"/>
    <property type="evidence" value="ECO:0007669"/>
    <property type="project" value="InterPro"/>
</dbReference>
<dbReference type="InterPro" id="IPR017937">
    <property type="entry name" value="Thioredoxin_CS"/>
</dbReference>
<dbReference type="EMBL" id="RBKU01000001">
    <property type="protein sequence ID" value="RKR84862.1"/>
    <property type="molecule type" value="Genomic_DNA"/>
</dbReference>
<feature type="signal peptide" evidence="5">
    <location>
        <begin position="1"/>
        <end position="19"/>
    </location>
</feature>
<dbReference type="PANTHER" id="PTHR42852">
    <property type="entry name" value="THIOL:DISULFIDE INTERCHANGE PROTEIN DSBE"/>
    <property type="match status" value="1"/>
</dbReference>
<feature type="chain" id="PRO_5019831498" evidence="5">
    <location>
        <begin position="20"/>
        <end position="393"/>
    </location>
</feature>
<dbReference type="GO" id="GO:0017004">
    <property type="term" value="P:cytochrome complex assembly"/>
    <property type="evidence" value="ECO:0007669"/>
    <property type="project" value="UniProtKB-KW"/>
</dbReference>
<keyword evidence="4" id="KW-0676">Redox-active center</keyword>
<dbReference type="InterPro" id="IPR013766">
    <property type="entry name" value="Thioredoxin_domain"/>
</dbReference>
<evidence type="ECO:0000313" key="8">
    <source>
        <dbReference type="Proteomes" id="UP000268007"/>
    </source>
</evidence>
<dbReference type="PROSITE" id="PS51352">
    <property type="entry name" value="THIOREDOXIN_2"/>
    <property type="match status" value="1"/>
</dbReference>
<dbReference type="AlphaFoldDB" id="A0A495J8S4"/>
<evidence type="ECO:0000259" key="6">
    <source>
        <dbReference type="PROSITE" id="PS51352"/>
    </source>
</evidence>
<evidence type="ECO:0000256" key="2">
    <source>
        <dbReference type="ARBA" id="ARBA00022748"/>
    </source>
</evidence>
<reference evidence="7 8" key="1">
    <citation type="submission" date="2018-10" db="EMBL/GenBank/DDBJ databases">
        <title>Genomic Encyclopedia of Archaeal and Bacterial Type Strains, Phase II (KMG-II): from individual species to whole genera.</title>
        <authorList>
            <person name="Goeker M."/>
        </authorList>
    </citation>
    <scope>NUCLEOTIDE SEQUENCE [LARGE SCALE GENOMIC DNA]</scope>
    <source>
        <strain evidence="7 8">DSM 18602</strain>
    </source>
</reference>
<dbReference type="OrthoDB" id="750178at2"/>
<dbReference type="InterPro" id="IPR036249">
    <property type="entry name" value="Thioredoxin-like_sf"/>
</dbReference>
<dbReference type="InterPro" id="IPR000866">
    <property type="entry name" value="AhpC/TSA"/>
</dbReference>
<comment type="caution">
    <text evidence="7">The sequence shown here is derived from an EMBL/GenBank/DDBJ whole genome shotgun (WGS) entry which is preliminary data.</text>
</comment>